<dbReference type="AlphaFoldDB" id="A0A8H3EH88"/>
<reference evidence="1" key="1">
    <citation type="submission" date="2021-03" db="EMBL/GenBank/DDBJ databases">
        <authorList>
            <person name="Tagirdzhanova G."/>
        </authorList>
    </citation>
    <scope>NUCLEOTIDE SEQUENCE</scope>
</reference>
<sequence>MASQNLPQQAATPANSKRKASAFLFDSPPRVPMPVWNAKMDALGHCYEGEMAEDRMKPLYRGAAESSLAKGQIDATGHVRISEFKSKVGTSRDAVMANLRLLGEARQRLTSSSKDIFVRNDKEMLALGDTLSIFDDLSRPAG</sequence>
<dbReference type="EMBL" id="CAJPDR010000012">
    <property type="protein sequence ID" value="CAF9905652.1"/>
    <property type="molecule type" value="Genomic_DNA"/>
</dbReference>
<name>A0A8H3EH88_9LECA</name>
<gene>
    <name evidence="1" type="ORF">ALECFALPRED_001071</name>
</gene>
<comment type="caution">
    <text evidence="1">The sequence shown here is derived from an EMBL/GenBank/DDBJ whole genome shotgun (WGS) entry which is preliminary data.</text>
</comment>
<accession>A0A8H3EH88</accession>
<proteinExistence type="predicted"/>
<evidence type="ECO:0000313" key="2">
    <source>
        <dbReference type="Proteomes" id="UP000664203"/>
    </source>
</evidence>
<protein>
    <submittedName>
        <fullName evidence="1">Uncharacterized protein</fullName>
    </submittedName>
</protein>
<evidence type="ECO:0000313" key="1">
    <source>
        <dbReference type="EMBL" id="CAF9905652.1"/>
    </source>
</evidence>
<keyword evidence="2" id="KW-1185">Reference proteome</keyword>
<organism evidence="1 2">
    <name type="scientific">Alectoria fallacina</name>
    <dbReference type="NCBI Taxonomy" id="1903189"/>
    <lineage>
        <taxon>Eukaryota</taxon>
        <taxon>Fungi</taxon>
        <taxon>Dikarya</taxon>
        <taxon>Ascomycota</taxon>
        <taxon>Pezizomycotina</taxon>
        <taxon>Lecanoromycetes</taxon>
        <taxon>OSLEUM clade</taxon>
        <taxon>Lecanoromycetidae</taxon>
        <taxon>Lecanorales</taxon>
        <taxon>Lecanorineae</taxon>
        <taxon>Parmeliaceae</taxon>
        <taxon>Alectoria</taxon>
    </lineage>
</organism>
<dbReference type="Proteomes" id="UP000664203">
    <property type="component" value="Unassembled WGS sequence"/>
</dbReference>